<feature type="chain" id="PRO_5043326921" evidence="1">
    <location>
        <begin position="26"/>
        <end position="167"/>
    </location>
</feature>
<evidence type="ECO:0000256" key="1">
    <source>
        <dbReference type="SAM" id="SignalP"/>
    </source>
</evidence>
<keyword evidence="3" id="KW-1185">Reference proteome</keyword>
<dbReference type="Proteomes" id="UP001409585">
    <property type="component" value="Unassembled WGS sequence"/>
</dbReference>
<dbReference type="AlphaFoldDB" id="A0AAV3U0Z7"/>
<evidence type="ECO:0000313" key="2">
    <source>
        <dbReference type="EMBL" id="GAA4939647.1"/>
    </source>
</evidence>
<name>A0AAV3U0Z7_9ALTE</name>
<comment type="caution">
    <text evidence="2">The sequence shown here is derived from an EMBL/GenBank/DDBJ whole genome shotgun (WGS) entry which is preliminary data.</text>
</comment>
<reference evidence="3" key="1">
    <citation type="journal article" date="2019" name="Int. J. Syst. Evol. Microbiol.">
        <title>The Global Catalogue of Microorganisms (GCM) 10K type strain sequencing project: providing services to taxonomists for standard genome sequencing and annotation.</title>
        <authorList>
            <consortium name="The Broad Institute Genomics Platform"/>
            <consortium name="The Broad Institute Genome Sequencing Center for Infectious Disease"/>
            <person name="Wu L."/>
            <person name="Ma J."/>
        </authorList>
    </citation>
    <scope>NUCLEOTIDE SEQUENCE [LARGE SCALE GENOMIC DNA]</scope>
    <source>
        <strain evidence="3">JCM 19134</strain>
    </source>
</reference>
<dbReference type="EMBL" id="BAABLX010000009">
    <property type="protein sequence ID" value="GAA4939647.1"/>
    <property type="molecule type" value="Genomic_DNA"/>
</dbReference>
<dbReference type="PROSITE" id="PS51257">
    <property type="entry name" value="PROKAR_LIPOPROTEIN"/>
    <property type="match status" value="1"/>
</dbReference>
<protein>
    <submittedName>
        <fullName evidence="2">Uncharacterized protein</fullName>
    </submittedName>
</protein>
<keyword evidence="1" id="KW-0732">Signal</keyword>
<feature type="signal peptide" evidence="1">
    <location>
        <begin position="1"/>
        <end position="25"/>
    </location>
</feature>
<organism evidence="2 3">
    <name type="scientific">Halioxenophilus aromaticivorans</name>
    <dbReference type="NCBI Taxonomy" id="1306992"/>
    <lineage>
        <taxon>Bacteria</taxon>
        <taxon>Pseudomonadati</taxon>
        <taxon>Pseudomonadota</taxon>
        <taxon>Gammaproteobacteria</taxon>
        <taxon>Alteromonadales</taxon>
        <taxon>Alteromonadaceae</taxon>
        <taxon>Halioxenophilus</taxon>
    </lineage>
</organism>
<sequence>MIKPPTQLFVITALLAFVLCGCASTDEQLSFYNKIDVPIPVSSERTVLGNGPMFVAQQTPLLVYRVINHAEITATGSDKSPFEFFTSVFSSPEGTVENSLISSLEDYTISAKEKGGIKVYFLENHQETKLYITSPDLDFVIEVISEGEDSQHNTNAIFNKIKLTNRT</sequence>
<gene>
    <name evidence="2" type="ORF">GCM10025791_17380</name>
</gene>
<dbReference type="RefSeq" id="WP_345420201.1">
    <property type="nucleotide sequence ID" value="NZ_AP031496.1"/>
</dbReference>
<evidence type="ECO:0000313" key="3">
    <source>
        <dbReference type="Proteomes" id="UP001409585"/>
    </source>
</evidence>
<accession>A0AAV3U0Z7</accession>
<proteinExistence type="predicted"/>